<protein>
    <submittedName>
        <fullName evidence="3">Uncharacterized protein</fullName>
    </submittedName>
</protein>
<proteinExistence type="predicted"/>
<evidence type="ECO:0000256" key="1">
    <source>
        <dbReference type="SAM" id="MobiDB-lite"/>
    </source>
</evidence>
<reference evidence="3" key="1">
    <citation type="submission" date="2019-04" db="EMBL/GenBank/DDBJ databases">
        <authorList>
            <person name="Alioto T."/>
            <person name="Alioto T."/>
        </authorList>
    </citation>
    <scope>NUCLEOTIDE SEQUENCE [LARGE SCALE GENOMIC DNA]</scope>
</reference>
<feature type="region of interest" description="Disordered" evidence="1">
    <location>
        <begin position="64"/>
        <end position="95"/>
    </location>
</feature>
<dbReference type="Proteomes" id="UP000662637">
    <property type="component" value="Unassembled WGS sequence"/>
</dbReference>
<reference evidence="2" key="2">
    <citation type="submission" date="2020-08" db="EMBL/GenBank/DDBJ databases">
        <authorList>
            <person name="Shumante A."/>
            <person name="Zimin A.V."/>
            <person name="Puiu D."/>
            <person name="Salzberg S.L."/>
        </authorList>
    </citation>
    <scope>NUCLEOTIDE SEQUENCE</scope>
    <source>
        <strain evidence="2">WC2-LM</strain>
        <tissue evidence="2">Liver</tissue>
    </source>
</reference>
<dbReference type="EMBL" id="CABDUW010001870">
    <property type="protein sequence ID" value="VTJ84381.1"/>
    <property type="molecule type" value="Genomic_DNA"/>
</dbReference>
<accession>A0A5E4CTP2</accession>
<evidence type="ECO:0000313" key="3">
    <source>
        <dbReference type="EMBL" id="VTJ84381.1"/>
    </source>
</evidence>
<dbReference type="EMBL" id="WJEC01000243">
    <property type="protein sequence ID" value="KAF7484645.1"/>
    <property type="molecule type" value="Genomic_DNA"/>
</dbReference>
<sequence length="95" mass="10295">MYKLEQPWEKQAAVAAASAIAAAAAAPLLSLVRGCSPSLLTPPSSSRCPSLWSRAALKRRLRGSGGRCSRWRPAEKKKPHKAGCELRENKENPQT</sequence>
<name>A0A5E4CTP2_MARMO</name>
<gene>
    <name evidence="2" type="ORF">GHT09_003907</name>
    <name evidence="3" type="ORF">MONAX_5E020073</name>
</gene>
<feature type="compositionally biased region" description="Basic and acidic residues" evidence="1">
    <location>
        <begin position="72"/>
        <end position="95"/>
    </location>
</feature>
<organism evidence="3">
    <name type="scientific">Marmota monax</name>
    <name type="common">Woodchuck</name>
    <dbReference type="NCBI Taxonomy" id="9995"/>
    <lineage>
        <taxon>Eukaryota</taxon>
        <taxon>Metazoa</taxon>
        <taxon>Chordata</taxon>
        <taxon>Craniata</taxon>
        <taxon>Vertebrata</taxon>
        <taxon>Euteleostomi</taxon>
        <taxon>Mammalia</taxon>
        <taxon>Eutheria</taxon>
        <taxon>Euarchontoglires</taxon>
        <taxon>Glires</taxon>
        <taxon>Rodentia</taxon>
        <taxon>Sciuromorpha</taxon>
        <taxon>Sciuridae</taxon>
        <taxon>Xerinae</taxon>
        <taxon>Marmotini</taxon>
        <taxon>Marmota</taxon>
    </lineage>
</organism>
<evidence type="ECO:0000313" key="2">
    <source>
        <dbReference type="EMBL" id="KAF7484645.1"/>
    </source>
</evidence>
<dbReference type="AlphaFoldDB" id="A0A5E4CTP2"/>